<feature type="chain" id="PRO_5007828948" description="Probable sugar-binding periplasmic protein" evidence="9">
    <location>
        <begin position="23"/>
        <end position="415"/>
    </location>
</feature>
<dbReference type="InterPro" id="IPR006059">
    <property type="entry name" value="SBP"/>
</dbReference>
<dbReference type="AlphaFoldDB" id="A0A161X8E3"/>
<accession>A0A161X8E3</accession>
<dbReference type="OrthoDB" id="9798191at2"/>
<keyword evidence="6" id="KW-0574">Periplasm</keyword>
<keyword evidence="4" id="KW-0762">Sugar transport</keyword>
<dbReference type="InterPro" id="IPR050490">
    <property type="entry name" value="Bact_solute-bd_prot1"/>
</dbReference>
<feature type="signal peptide" evidence="9">
    <location>
        <begin position="1"/>
        <end position="22"/>
    </location>
</feature>
<protein>
    <recommendedName>
        <fullName evidence="8">Probable sugar-binding periplasmic protein</fullName>
    </recommendedName>
</protein>
<reference evidence="10 11" key="1">
    <citation type="journal article" date="2016" name="Front. Microbiol.">
        <title>Comparative Genomic Analysis Reveals a Diverse Repertoire of Genes Involved in Prokaryote-Eukaryote Interactions within the Pseudovibrio Genus.</title>
        <authorList>
            <person name="Romano S."/>
            <person name="Fernandez-Guerra A."/>
            <person name="Reen F.J."/>
            <person name="Glockner F.O."/>
            <person name="Crowley S.P."/>
            <person name="O'Sullivan O."/>
            <person name="Cotter P.D."/>
            <person name="Adams C."/>
            <person name="Dobson A.D."/>
            <person name="O'Gara F."/>
        </authorList>
    </citation>
    <scope>NUCLEOTIDE SEQUENCE [LARGE SCALE GENOMIC DNA]</scope>
    <source>
        <strain evidence="10 11">Ad2</strain>
    </source>
</reference>
<evidence type="ECO:0000256" key="4">
    <source>
        <dbReference type="ARBA" id="ARBA00022597"/>
    </source>
</evidence>
<evidence type="ECO:0000256" key="3">
    <source>
        <dbReference type="ARBA" id="ARBA00022448"/>
    </source>
</evidence>
<dbReference type="EMBL" id="LMCB01000152">
    <property type="protein sequence ID" value="KZL05391.1"/>
    <property type="molecule type" value="Genomic_DNA"/>
</dbReference>
<dbReference type="PANTHER" id="PTHR43649:SF28">
    <property type="entry name" value="BINDING PROTEIN COMPONENT OF ABC SUGAR TRANSPORTER-RELATED"/>
    <property type="match status" value="1"/>
</dbReference>
<comment type="subcellular location">
    <subcellularLocation>
        <location evidence="1">Periplasm</location>
    </subcellularLocation>
</comment>
<evidence type="ECO:0000256" key="5">
    <source>
        <dbReference type="ARBA" id="ARBA00022729"/>
    </source>
</evidence>
<proteinExistence type="inferred from homology"/>
<evidence type="ECO:0000256" key="2">
    <source>
        <dbReference type="ARBA" id="ARBA00008520"/>
    </source>
</evidence>
<evidence type="ECO:0000313" key="10">
    <source>
        <dbReference type="EMBL" id="KZL05391.1"/>
    </source>
</evidence>
<evidence type="ECO:0000256" key="6">
    <source>
        <dbReference type="ARBA" id="ARBA00022764"/>
    </source>
</evidence>
<dbReference type="PANTHER" id="PTHR43649">
    <property type="entry name" value="ARABINOSE-BINDING PROTEIN-RELATED"/>
    <property type="match status" value="1"/>
</dbReference>
<comment type="similarity">
    <text evidence="2">Belongs to the bacterial solute-binding protein 1 family.</text>
</comment>
<comment type="function">
    <text evidence="7">Part of a binding-protein-dependent transport system for a sugar.</text>
</comment>
<keyword evidence="5 9" id="KW-0732">Signal</keyword>
<dbReference type="STRING" id="989403.SAMN05421798_101941"/>
<organism evidence="10 11">
    <name type="scientific">Pseudovibrio axinellae</name>
    <dbReference type="NCBI Taxonomy" id="989403"/>
    <lineage>
        <taxon>Bacteria</taxon>
        <taxon>Pseudomonadati</taxon>
        <taxon>Pseudomonadota</taxon>
        <taxon>Alphaproteobacteria</taxon>
        <taxon>Hyphomicrobiales</taxon>
        <taxon>Stappiaceae</taxon>
        <taxon>Pseudovibrio</taxon>
    </lineage>
</organism>
<keyword evidence="11" id="KW-1185">Reference proteome</keyword>
<dbReference type="GO" id="GO:0042597">
    <property type="term" value="C:periplasmic space"/>
    <property type="evidence" value="ECO:0007669"/>
    <property type="project" value="UniProtKB-SubCell"/>
</dbReference>
<keyword evidence="3" id="KW-0813">Transport</keyword>
<evidence type="ECO:0000256" key="9">
    <source>
        <dbReference type="SAM" id="SignalP"/>
    </source>
</evidence>
<gene>
    <name evidence="10" type="ORF">PsAD2_04316</name>
</gene>
<dbReference type="RefSeq" id="WP_068010535.1">
    <property type="nucleotide sequence ID" value="NZ_FOFM01000001.1"/>
</dbReference>
<evidence type="ECO:0000313" key="11">
    <source>
        <dbReference type="Proteomes" id="UP000076577"/>
    </source>
</evidence>
<evidence type="ECO:0000256" key="7">
    <source>
        <dbReference type="ARBA" id="ARBA00049629"/>
    </source>
</evidence>
<name>A0A161X8E3_9HYPH</name>
<comment type="caution">
    <text evidence="10">The sequence shown here is derived from an EMBL/GenBank/DDBJ whole genome shotgun (WGS) entry which is preliminary data.</text>
</comment>
<dbReference type="PATRIC" id="fig|989403.3.peg.4729"/>
<dbReference type="Pfam" id="PF01547">
    <property type="entry name" value="SBP_bac_1"/>
    <property type="match status" value="1"/>
</dbReference>
<dbReference type="SUPFAM" id="SSF53850">
    <property type="entry name" value="Periplasmic binding protein-like II"/>
    <property type="match status" value="1"/>
</dbReference>
<evidence type="ECO:0000256" key="1">
    <source>
        <dbReference type="ARBA" id="ARBA00004418"/>
    </source>
</evidence>
<dbReference type="Proteomes" id="UP000076577">
    <property type="component" value="Unassembled WGS sequence"/>
</dbReference>
<evidence type="ECO:0000256" key="8">
    <source>
        <dbReference type="ARBA" id="ARBA00049753"/>
    </source>
</evidence>
<sequence length="415" mass="44932">MGSPRLSLVALAVLFSSITAQAAPTAEVLHFWTAGGEARATRALKQAFEARGGVWDDAPVAGGGGDAMAAVLRARVLAKVPPSIVQIKGQNIQEWAAVGALEALDVTAQKQNWDKLLPELLKETVQYQGKYVAVPLNIHRVDWIWANPKVLDQVGVTPPQTWDEFNEVADKIKAAGIIPLAHGGQPWQDITLFEVVLLGIGGADFYKKVYLDLDQEALRSDTMVKVFDQMRKLSTYVDPGAPGREWNLATAMVMRGEAAMQIMGDWAKAEFLTAGLKYGEDFICVSSPSKGGYIINSDSFAMFKISEPEQKAGQQLMASMLLDEQVQKDFNLLKGSIPARLGVSLDGFDECAKKSSEDLILNEARGTVVGSIAHELVQSGAVRGAFLDVVTEHFNTDMSSQEAVNQLAETVILAD</sequence>
<dbReference type="Gene3D" id="3.40.190.10">
    <property type="entry name" value="Periplasmic binding protein-like II"/>
    <property type="match status" value="2"/>
</dbReference>